<dbReference type="GeneID" id="111253396"/>
<accession>A0A7M7KQD5</accession>
<feature type="compositionally biased region" description="Low complexity" evidence="1">
    <location>
        <begin position="1133"/>
        <end position="1153"/>
    </location>
</feature>
<dbReference type="Proteomes" id="UP000594260">
    <property type="component" value="Unplaced"/>
</dbReference>
<feature type="chain" id="PRO_5029750389" evidence="2">
    <location>
        <begin position="20"/>
        <end position="1167"/>
    </location>
</feature>
<feature type="signal peptide" evidence="2">
    <location>
        <begin position="1"/>
        <end position="19"/>
    </location>
</feature>
<reference evidence="3" key="1">
    <citation type="submission" date="2021-01" db="UniProtKB">
        <authorList>
            <consortium name="EnsemblMetazoa"/>
        </authorList>
    </citation>
    <scope>IDENTIFICATION</scope>
</reference>
<evidence type="ECO:0000256" key="1">
    <source>
        <dbReference type="SAM" id="MobiDB-lite"/>
    </source>
</evidence>
<protein>
    <submittedName>
        <fullName evidence="3">Uncharacterized protein</fullName>
    </submittedName>
</protein>
<keyword evidence="2" id="KW-0732">Signal</keyword>
<dbReference type="KEGG" id="vde:111253396"/>
<feature type="region of interest" description="Disordered" evidence="1">
    <location>
        <begin position="1129"/>
        <end position="1167"/>
    </location>
</feature>
<evidence type="ECO:0000256" key="2">
    <source>
        <dbReference type="SAM" id="SignalP"/>
    </source>
</evidence>
<organism evidence="3 4">
    <name type="scientific">Varroa destructor</name>
    <name type="common">Honeybee mite</name>
    <dbReference type="NCBI Taxonomy" id="109461"/>
    <lineage>
        <taxon>Eukaryota</taxon>
        <taxon>Metazoa</taxon>
        <taxon>Ecdysozoa</taxon>
        <taxon>Arthropoda</taxon>
        <taxon>Chelicerata</taxon>
        <taxon>Arachnida</taxon>
        <taxon>Acari</taxon>
        <taxon>Parasitiformes</taxon>
        <taxon>Mesostigmata</taxon>
        <taxon>Gamasina</taxon>
        <taxon>Dermanyssoidea</taxon>
        <taxon>Varroidae</taxon>
        <taxon>Varroa</taxon>
    </lineage>
</organism>
<proteinExistence type="predicted"/>
<feature type="region of interest" description="Disordered" evidence="1">
    <location>
        <begin position="467"/>
        <end position="486"/>
    </location>
</feature>
<feature type="compositionally biased region" description="Polar residues" evidence="1">
    <location>
        <begin position="1154"/>
        <end position="1167"/>
    </location>
</feature>
<evidence type="ECO:0000313" key="3">
    <source>
        <dbReference type="EnsemblMetazoa" id="XP_022668453"/>
    </source>
</evidence>
<keyword evidence="4" id="KW-1185">Reference proteome</keyword>
<dbReference type="EnsemblMetazoa" id="XM_022812718">
    <property type="protein sequence ID" value="XP_022668453"/>
    <property type="gene ID" value="LOC111253396"/>
</dbReference>
<dbReference type="OrthoDB" id="6514399at2759"/>
<evidence type="ECO:0000313" key="4">
    <source>
        <dbReference type="Proteomes" id="UP000594260"/>
    </source>
</evidence>
<name>A0A7M7KQD5_VARDE</name>
<feature type="compositionally biased region" description="Low complexity" evidence="1">
    <location>
        <begin position="471"/>
        <end position="484"/>
    </location>
</feature>
<dbReference type="RefSeq" id="XP_022668453.1">
    <property type="nucleotide sequence ID" value="XM_022812718.1"/>
</dbReference>
<feature type="region of interest" description="Disordered" evidence="1">
    <location>
        <begin position="777"/>
        <end position="796"/>
    </location>
</feature>
<dbReference type="InParanoid" id="A0A7M7KQD5"/>
<feature type="compositionally biased region" description="Basic and acidic residues" evidence="1">
    <location>
        <begin position="783"/>
        <end position="796"/>
    </location>
</feature>
<feature type="region of interest" description="Disordered" evidence="1">
    <location>
        <begin position="44"/>
        <end position="63"/>
    </location>
</feature>
<sequence length="1167" mass="132925">MRRSLLACLLCAMIPLADSNALHATTCDERFLMNLRTSPKMLDEGNISYSSNNRETGSRGCDKDEQHSFCQRSRLYSWLIDMVDRQGERVHRILNYGGDDDDDDLYGFDAQKTNSSSSLGSADCMSYTGRLIPSGCHGIISNADFVHGVLQSLDHPGTNKTCTLSDFDLKDMADVVIVKNLPNEVFAGGHGDSERLVRENLLIELNINVQHVTIMQSKICDMIYLFDMPEDAIARLCLYADTLYPEVRCEPRMAVRLTTQHKRQVTSIISKLLDQEKRYEISYKDLFDKLYHIPLIKDLPLDKTRLEEVSTGDFYGIQRNLAADSATAKLLSSTHVVVVISLRKLAPVVHEMLSGPITIYPSPPSTPDRKRHDGVLVDHEFLMKLQGKLEKAYGRDTLSVAPGSEGTNYYSEDGQPKPLEYLITCVPGIEVFYDSGDKYIRKMDLNERNNISLDTESLGSPVPLKMGHTQTGNNSGNGNTNNNTDDPIKKLVQTITAILKMAQYQYMTIPELDEELRKVTDLHADFTLRDFITEHVKFHQLLTLGEPELVMLSHRAQIKRISNDMQKVLRRLTPRFVNTNTLPSAFMDLWENCDNAASRPNGDRSAKFSVSRYGVCFLDDIMVTIPQNWGIHCSTYISNSDGRLIVRNRGDGEEDVPSFVKLPTRLPTGYPESGNNMSFFAGFGDSGNSDDSMKTETSSGSQVEYTTVYAWAPRSRISDNQQRNLAIFRQQLLNMYRGDPTAVRVKEISENWEPRYGNENERLKRLDTACLRANLEQPPRMKRPGDKTKPESDAEHRHHVPCDFKLHFNQFIPTFHHVYNAQATVSRYGVKTLFEAFELMSHTIKLSHAEAQAAMIQLTPEARREIMERRLIYLMRNCNGLVDYNRLISMYMSQPTMRVYANPKHIEEAIQRCTLFNTKPISGGNWCISVKPRFCLSLAISHFGKDIGHLLTIFMRSFTWLSFGDLHRLFQERYNRVLPVTAFRNLLDLGAIRYPLCSPTTPENTLFDLQDDCRVVRNLIHQMNSKPDATYLVYDPRNDTNRIVYGARDERSITFLLECSGDCMYADFDVDAMMKDFSEFFVLIPNSDRRVRSAYKLHQSVIVGVPDGDEQDHLQVSYRRAFRPRTLSFNSVTANTSQRANNNNTNSNNTSHSGRPSNRQQQSIRSR</sequence>
<dbReference type="AlphaFoldDB" id="A0A7M7KQD5"/>